<dbReference type="PANTHER" id="PTHR46401">
    <property type="entry name" value="GLYCOSYLTRANSFERASE WBBK-RELATED"/>
    <property type="match status" value="1"/>
</dbReference>
<evidence type="ECO:0000313" key="3">
    <source>
        <dbReference type="EMBL" id="AZN65671.1"/>
    </source>
</evidence>
<dbReference type="Pfam" id="PF00534">
    <property type="entry name" value="Glycos_transf_1"/>
    <property type="match status" value="1"/>
</dbReference>
<dbReference type="EMBL" id="CP022298">
    <property type="protein sequence ID" value="AZN65671.1"/>
    <property type="molecule type" value="Genomic_DNA"/>
</dbReference>
<gene>
    <name evidence="3" type="ORF">CFH90_17260</name>
</gene>
<dbReference type="Gene3D" id="3.40.50.11090">
    <property type="match status" value="1"/>
</dbReference>
<evidence type="ECO:0000313" key="4">
    <source>
        <dbReference type="Proteomes" id="UP000276980"/>
    </source>
</evidence>
<dbReference type="RefSeq" id="WP_126038924.1">
    <property type="nucleotide sequence ID" value="NZ_CP022298.1"/>
</dbReference>
<dbReference type="Gene3D" id="3.40.50.2000">
    <property type="entry name" value="Glycogen Phosphorylase B"/>
    <property type="match status" value="1"/>
</dbReference>
<name>A0A3Q8XG32_ACIJO</name>
<proteinExistence type="predicted"/>
<dbReference type="InterPro" id="IPR001296">
    <property type="entry name" value="Glyco_trans_1"/>
</dbReference>
<dbReference type="PANTHER" id="PTHR46401:SF2">
    <property type="entry name" value="GLYCOSYLTRANSFERASE WBBK-RELATED"/>
    <property type="match status" value="1"/>
</dbReference>
<evidence type="ECO:0000256" key="1">
    <source>
        <dbReference type="ARBA" id="ARBA00022679"/>
    </source>
</evidence>
<organism evidence="3 4">
    <name type="scientific">Acinetobacter johnsonii</name>
    <dbReference type="NCBI Taxonomy" id="40214"/>
    <lineage>
        <taxon>Bacteria</taxon>
        <taxon>Pseudomonadati</taxon>
        <taxon>Pseudomonadota</taxon>
        <taxon>Gammaproteobacteria</taxon>
        <taxon>Moraxellales</taxon>
        <taxon>Moraxellaceae</taxon>
        <taxon>Acinetobacter</taxon>
    </lineage>
</organism>
<feature type="domain" description="Glycosyl transferase family 1" evidence="2">
    <location>
        <begin position="205"/>
        <end position="357"/>
    </location>
</feature>
<sequence>MKITYLLGSVGVTGGNVVLFHHMEALSQEGHEVLMVTPFAKTKWEPGMLAKISQNQQEFGYDGIWGMLKKLQKKIRKKFPQMERFFSSHFRGNAYDNSFKITKMLLSRWESSDITIATHCFTAHAAALLSQDTKVFYHMQGYEPWFSDDSDFQKIAKLSYSYPLNLIANCQWLKQKISDEIGRDSNSIALVRPGLNHNVFYPRIKRDKDSKKIKIVSYADTRPLKGWKESKSAMNKVFNQLSSQYDIEWHVFGSILNDEFSHPITFHGFMSHEELAVLYSEADFIFVPSWFESFPLQPIEAMACGSAVITTKIGTEDYARDGETALVVEPKDEDALTEAIMKLIQVPELRNMLAKNGLAEAKLFTWEQSAQEIKTTLGLYK</sequence>
<evidence type="ECO:0000259" key="2">
    <source>
        <dbReference type="Pfam" id="PF00534"/>
    </source>
</evidence>
<keyword evidence="1" id="KW-0808">Transferase</keyword>
<dbReference type="SUPFAM" id="SSF53756">
    <property type="entry name" value="UDP-Glycosyltransferase/glycogen phosphorylase"/>
    <property type="match status" value="1"/>
</dbReference>
<protein>
    <recommendedName>
        <fullName evidence="2">Glycosyl transferase family 1 domain-containing protein</fullName>
    </recommendedName>
</protein>
<reference evidence="3 4" key="1">
    <citation type="submission" date="2017-06" db="EMBL/GenBank/DDBJ databases">
        <title>Complete Genome Sequence of the Carbazole-Degrading Bacterium Acinetobacter johnsonii IC001.</title>
        <authorList>
            <person name="Vejarano F."/>
            <person name="Suzuki-Minakuchi C."/>
            <person name="Ohtsubo Y."/>
            <person name="Tsuda M."/>
            <person name="Okada K."/>
            <person name="Nojiri H."/>
        </authorList>
    </citation>
    <scope>NUCLEOTIDE SEQUENCE [LARGE SCALE GENOMIC DNA]</scope>
    <source>
        <strain evidence="3 4">IC001</strain>
    </source>
</reference>
<dbReference type="GO" id="GO:0009103">
    <property type="term" value="P:lipopolysaccharide biosynthetic process"/>
    <property type="evidence" value="ECO:0007669"/>
    <property type="project" value="TreeGrafter"/>
</dbReference>
<dbReference type="CDD" id="cd03801">
    <property type="entry name" value="GT4_PimA-like"/>
    <property type="match status" value="1"/>
</dbReference>
<dbReference type="Proteomes" id="UP000276980">
    <property type="component" value="Chromosome"/>
</dbReference>
<accession>A0A3Q8XG32</accession>
<dbReference type="GO" id="GO:0016757">
    <property type="term" value="F:glycosyltransferase activity"/>
    <property type="evidence" value="ECO:0007669"/>
    <property type="project" value="InterPro"/>
</dbReference>
<dbReference type="AlphaFoldDB" id="A0A3Q8XG32"/>